<accession>A0A2M9WJR4</accession>
<dbReference type="HAMAP" id="MF_01401">
    <property type="entry name" value="MsrA"/>
    <property type="match status" value="1"/>
</dbReference>
<keyword evidence="2 5" id="KW-0560">Oxidoreductase</keyword>
<feature type="active site" evidence="5">
    <location>
        <position position="28"/>
    </location>
</feature>
<evidence type="ECO:0000256" key="5">
    <source>
        <dbReference type="HAMAP-Rule" id="MF_01401"/>
    </source>
</evidence>
<dbReference type="PANTHER" id="PTHR43774:SF1">
    <property type="entry name" value="PEPTIDE METHIONINE SULFOXIDE REDUCTASE MSRA 2"/>
    <property type="match status" value="1"/>
</dbReference>
<dbReference type="AlphaFoldDB" id="A0A2M9WJR4"/>
<dbReference type="RefSeq" id="WP_100733374.1">
    <property type="nucleotide sequence ID" value="NZ_MKXG01000431.1"/>
</dbReference>
<evidence type="ECO:0000256" key="4">
    <source>
        <dbReference type="ARBA" id="ARBA00048782"/>
    </source>
</evidence>
<evidence type="ECO:0000256" key="2">
    <source>
        <dbReference type="ARBA" id="ARBA00023002"/>
    </source>
</evidence>
<name>A0A2M9WJR4_9LACO</name>
<comment type="caution">
    <text evidence="7">The sequence shown here is derived from an EMBL/GenBank/DDBJ whole genome shotgun (WGS) entry which is preliminary data.</text>
</comment>
<protein>
    <recommendedName>
        <fullName evidence="5">Peptide methionine sulfoxide reductase MsrA</fullName>
        <shortName evidence="5">Protein-methionine-S-oxide reductase</shortName>
        <ecNumber evidence="5">1.8.4.11</ecNumber>
    </recommendedName>
    <alternativeName>
        <fullName evidence="5">Peptide-methionine (S)-S-oxide reductase</fullName>
        <shortName evidence="5">Peptide Met(O) reductase</shortName>
    </alternativeName>
</protein>
<evidence type="ECO:0000313" key="8">
    <source>
        <dbReference type="Proteomes" id="UP000231914"/>
    </source>
</evidence>
<dbReference type="Gene3D" id="3.30.1060.10">
    <property type="entry name" value="Peptide methionine sulphoxide reductase MsrA"/>
    <property type="match status" value="1"/>
</dbReference>
<evidence type="ECO:0000256" key="3">
    <source>
        <dbReference type="ARBA" id="ARBA00047806"/>
    </source>
</evidence>
<comment type="catalytic activity">
    <reaction evidence="4 5">
        <text>[thioredoxin]-disulfide + L-methionine + H2O = L-methionine (S)-S-oxide + [thioredoxin]-dithiol</text>
        <dbReference type="Rhea" id="RHEA:19993"/>
        <dbReference type="Rhea" id="RHEA-COMP:10698"/>
        <dbReference type="Rhea" id="RHEA-COMP:10700"/>
        <dbReference type="ChEBI" id="CHEBI:15377"/>
        <dbReference type="ChEBI" id="CHEBI:29950"/>
        <dbReference type="ChEBI" id="CHEBI:50058"/>
        <dbReference type="ChEBI" id="CHEBI:57844"/>
        <dbReference type="ChEBI" id="CHEBI:58772"/>
        <dbReference type="EC" id="1.8.4.11"/>
    </reaction>
</comment>
<dbReference type="Proteomes" id="UP000231914">
    <property type="component" value="Unassembled WGS sequence"/>
</dbReference>
<dbReference type="EC" id="1.8.4.11" evidence="5"/>
<proteinExistence type="inferred from homology"/>
<dbReference type="GO" id="GO:0008113">
    <property type="term" value="F:peptide-methionine (S)-S-oxide reductase activity"/>
    <property type="evidence" value="ECO:0007669"/>
    <property type="project" value="UniProtKB-UniRule"/>
</dbReference>
<dbReference type="SUPFAM" id="SSF55068">
    <property type="entry name" value="Peptide methionine sulfoxide reductase"/>
    <property type="match status" value="1"/>
</dbReference>
<dbReference type="PANTHER" id="PTHR43774">
    <property type="entry name" value="PEPTIDE METHIONINE SULFOXIDE REDUCTASE"/>
    <property type="match status" value="1"/>
</dbReference>
<comment type="similarity">
    <text evidence="1 5">Belongs to the MsrA Met sulfoxide reductase family.</text>
</comment>
<gene>
    <name evidence="5" type="primary">msrA</name>
    <name evidence="7" type="ORF">BHU41_03805</name>
</gene>
<dbReference type="InterPro" id="IPR002569">
    <property type="entry name" value="Met_Sox_Rdtase_MsrA_dom"/>
</dbReference>
<feature type="domain" description="Peptide methionine sulphoxide reductase MsrA" evidence="6">
    <location>
        <begin position="21"/>
        <end position="172"/>
    </location>
</feature>
<dbReference type="InterPro" id="IPR036509">
    <property type="entry name" value="Met_Sox_Rdtase_MsrA_sf"/>
</dbReference>
<dbReference type="GO" id="GO:0033744">
    <property type="term" value="F:L-methionine:thioredoxin-disulfide S-oxidoreductase activity"/>
    <property type="evidence" value="ECO:0007669"/>
    <property type="project" value="RHEA"/>
</dbReference>
<organism evidence="7 8">
    <name type="scientific">Lactobacillus crispatus</name>
    <dbReference type="NCBI Taxonomy" id="47770"/>
    <lineage>
        <taxon>Bacteria</taxon>
        <taxon>Bacillati</taxon>
        <taxon>Bacillota</taxon>
        <taxon>Bacilli</taxon>
        <taxon>Lactobacillales</taxon>
        <taxon>Lactobacillaceae</taxon>
        <taxon>Lactobacillus</taxon>
    </lineage>
</organism>
<evidence type="ECO:0000256" key="1">
    <source>
        <dbReference type="ARBA" id="ARBA00005591"/>
    </source>
</evidence>
<comment type="catalytic activity">
    <reaction evidence="3 5">
        <text>L-methionyl-[protein] + [thioredoxin]-disulfide + H2O = L-methionyl-(S)-S-oxide-[protein] + [thioredoxin]-dithiol</text>
        <dbReference type="Rhea" id="RHEA:14217"/>
        <dbReference type="Rhea" id="RHEA-COMP:10698"/>
        <dbReference type="Rhea" id="RHEA-COMP:10700"/>
        <dbReference type="Rhea" id="RHEA-COMP:12313"/>
        <dbReference type="Rhea" id="RHEA-COMP:12315"/>
        <dbReference type="ChEBI" id="CHEBI:15377"/>
        <dbReference type="ChEBI" id="CHEBI:16044"/>
        <dbReference type="ChEBI" id="CHEBI:29950"/>
        <dbReference type="ChEBI" id="CHEBI:44120"/>
        <dbReference type="ChEBI" id="CHEBI:50058"/>
        <dbReference type="EC" id="1.8.4.11"/>
    </reaction>
</comment>
<evidence type="ECO:0000313" key="7">
    <source>
        <dbReference type="EMBL" id="PJZ08676.1"/>
    </source>
</evidence>
<dbReference type="Pfam" id="PF01625">
    <property type="entry name" value="PMSR"/>
    <property type="match status" value="1"/>
</dbReference>
<dbReference type="EMBL" id="MKXG01000431">
    <property type="protein sequence ID" value="PJZ08676.1"/>
    <property type="molecule type" value="Genomic_DNA"/>
</dbReference>
<sequence>MTENKKQAKNTDTKGKANCDTAIFAGGCFWCMVEPFDTVDGVEKVVSGYTGGHVANPTYEQVCSGTTGHTEAVEITFDPAKISYDQLLNYYWQVTDPTDAMGQFQDRGDNYRPVIFYNSPAQKEAAEKSKQKLQASGKFDKPIVTKIEPAKQFYPAEEYHQDFYKKDPLRYEMEEAGGRAEFIKEHWDK</sequence>
<reference evidence="7 8" key="1">
    <citation type="submission" date="2016-10" db="EMBL/GenBank/DDBJ databases">
        <title>WGS of isloates from the oral cavity of healthy individuals.</title>
        <authorList>
            <person name="Sharma S."/>
            <person name="Pal V.K."/>
            <person name="Patil P.B."/>
            <person name="Korpole S."/>
            <person name="Grover V."/>
        </authorList>
    </citation>
    <scope>NUCLEOTIDE SEQUENCE [LARGE SCALE GENOMIC DNA]</scope>
    <source>
        <strain evidence="7 8">DISK12</strain>
    </source>
</reference>
<dbReference type="NCBIfam" id="TIGR00401">
    <property type="entry name" value="msrA"/>
    <property type="match status" value="1"/>
</dbReference>
<comment type="function">
    <text evidence="5">Has an important function as a repair enzyme for proteins that have been inactivated by oxidation. Catalyzes the reversible oxidation-reduction of methionine sulfoxide in proteins to methionine.</text>
</comment>
<evidence type="ECO:0000259" key="6">
    <source>
        <dbReference type="Pfam" id="PF01625"/>
    </source>
</evidence>